<dbReference type="HOGENOM" id="CLU_3154522_0_0_6"/>
<accession>B8KU20</accession>
<dbReference type="STRING" id="565045.NOR51B_1844"/>
<proteinExistence type="predicted"/>
<reference evidence="2" key="1">
    <citation type="journal article" date="2013" name="BMC Microbiol.">
        <title>Taxonomy and evolution of bacteriochlorophyll a-containing members of the OM60/NOR5 clade of marine gammaproteobacteria: description of Luminiphilus syltensis gen. nov., sp. nov., reclassification of Haliea rubra as Pseudohaliea rubra gen. nov., comb. nov., and emendation of Chromatocurvus halotolerans.</title>
        <authorList>
            <person name="Spring S."/>
            <person name="Riedel T."/>
            <person name="Sproer C."/>
            <person name="Yan S."/>
            <person name="Harder J."/>
            <person name="Fuchs B.M."/>
        </authorList>
    </citation>
    <scope>NUCLEOTIDE SEQUENCE [LARGE SCALE GENOMIC DNA]</scope>
    <source>
        <strain evidence="2">NOR51-B</strain>
    </source>
</reference>
<evidence type="ECO:0000313" key="1">
    <source>
        <dbReference type="EMBL" id="EED35897.1"/>
    </source>
</evidence>
<sequence length="48" mass="5328">MRVLVVAEVTESSRIKHVTDSCGLVTSYRCGVGVFDNASVLRPVQDWF</sequence>
<protein>
    <submittedName>
        <fullName evidence="1">Uncharacterized protein</fullName>
    </submittedName>
</protein>
<gene>
    <name evidence="1" type="ORF">NOR51B_1844</name>
</gene>
<name>B8KU20_9GAMM</name>
<organism evidence="1 2">
    <name type="scientific">Luminiphilus syltensis NOR5-1B</name>
    <dbReference type="NCBI Taxonomy" id="565045"/>
    <lineage>
        <taxon>Bacteria</taxon>
        <taxon>Pseudomonadati</taxon>
        <taxon>Pseudomonadota</taxon>
        <taxon>Gammaproteobacteria</taxon>
        <taxon>Cellvibrionales</taxon>
        <taxon>Halieaceae</taxon>
        <taxon>Luminiphilus</taxon>
    </lineage>
</organism>
<dbReference type="AlphaFoldDB" id="B8KU20"/>
<dbReference type="EMBL" id="DS999411">
    <property type="protein sequence ID" value="EED35897.1"/>
    <property type="molecule type" value="Genomic_DNA"/>
</dbReference>
<evidence type="ECO:0000313" key="2">
    <source>
        <dbReference type="Proteomes" id="UP000004699"/>
    </source>
</evidence>
<keyword evidence="2" id="KW-1185">Reference proteome</keyword>
<dbReference type="Proteomes" id="UP000004699">
    <property type="component" value="Unassembled WGS sequence"/>
</dbReference>